<organism evidence="4 5">
    <name type="scientific">Apiospora saccharicola</name>
    <dbReference type="NCBI Taxonomy" id="335842"/>
    <lineage>
        <taxon>Eukaryota</taxon>
        <taxon>Fungi</taxon>
        <taxon>Dikarya</taxon>
        <taxon>Ascomycota</taxon>
        <taxon>Pezizomycotina</taxon>
        <taxon>Sordariomycetes</taxon>
        <taxon>Xylariomycetidae</taxon>
        <taxon>Amphisphaeriales</taxon>
        <taxon>Apiosporaceae</taxon>
        <taxon>Apiospora</taxon>
    </lineage>
</organism>
<dbReference type="InterPro" id="IPR036291">
    <property type="entry name" value="NAD(P)-bd_dom_sf"/>
</dbReference>
<keyword evidence="3" id="KW-0560">Oxidoreductase</keyword>
<proteinExistence type="inferred from homology"/>
<reference evidence="4 5" key="1">
    <citation type="submission" date="2023-01" db="EMBL/GenBank/DDBJ databases">
        <title>Analysis of 21 Apiospora genomes using comparative genomics revels a genus with tremendous synthesis potential of carbohydrate active enzymes and secondary metabolites.</title>
        <authorList>
            <person name="Sorensen T."/>
        </authorList>
    </citation>
    <scope>NUCLEOTIDE SEQUENCE [LARGE SCALE GENOMIC DNA]</scope>
    <source>
        <strain evidence="4 5">CBS 83171</strain>
    </source>
</reference>
<comment type="similarity">
    <text evidence="1">Belongs to the short-chain dehydrogenases/reductases (SDR) family.</text>
</comment>
<comment type="caution">
    <text evidence="4">The sequence shown here is derived from an EMBL/GenBank/DDBJ whole genome shotgun (WGS) entry which is preliminary data.</text>
</comment>
<keyword evidence="5" id="KW-1185">Reference proteome</keyword>
<dbReference type="SUPFAM" id="SSF51735">
    <property type="entry name" value="NAD(P)-binding Rossmann-fold domains"/>
    <property type="match status" value="1"/>
</dbReference>
<evidence type="ECO:0000313" key="4">
    <source>
        <dbReference type="EMBL" id="KAK8083964.1"/>
    </source>
</evidence>
<evidence type="ECO:0000256" key="1">
    <source>
        <dbReference type="ARBA" id="ARBA00006484"/>
    </source>
</evidence>
<gene>
    <name evidence="4" type="ORF">PG996_002745</name>
</gene>
<dbReference type="Proteomes" id="UP001446871">
    <property type="component" value="Unassembled WGS sequence"/>
</dbReference>
<accession>A0ABR1WKB6</accession>
<dbReference type="PANTHER" id="PTHR24320">
    <property type="entry name" value="RETINOL DEHYDROGENASE"/>
    <property type="match status" value="1"/>
</dbReference>
<sequence length="343" mass="37273">MPPAKIPSSEAFPMKAFRRQGKAKLTPPTPAKYEGKTVLLIGATGAILSDAARILAGLKIAKLILGVRNVKKGEILADPLRQQHPDVDIKTWEVDFFSFESIRKFATTINDYGRIDAVVLGSAIINDKTKLTQDGWEETLQLVHLSAALLVALILPKILADAEKTAGLPPVVLSSVSSLSIRTNSPWLKLPATPEESYLASINRVDTTPAQNQGQYGITKIAHTCWVRDLCLRLPPGTEGKVHIHSVDPGICPSPLSKISFSAKLFLFWAGRPVEISARAVVNSCLPTAGSHGKLMVDYDVAPELGLELRQRVWDETKQVLIDAFPETDAFFATLSTEPVVSP</sequence>
<evidence type="ECO:0000256" key="2">
    <source>
        <dbReference type="ARBA" id="ARBA00022857"/>
    </source>
</evidence>
<evidence type="ECO:0000313" key="5">
    <source>
        <dbReference type="Proteomes" id="UP001446871"/>
    </source>
</evidence>
<dbReference type="EMBL" id="JAQQWM010000001">
    <property type="protein sequence ID" value="KAK8083964.1"/>
    <property type="molecule type" value="Genomic_DNA"/>
</dbReference>
<dbReference type="PANTHER" id="PTHR24320:SF252">
    <property type="entry name" value="DEHYDROGENASE_REDUCTASE FAMILY PROTEIN, PUTATIVE (AFU_ORTHOLOGUE AFUA_3G08550)-RELATED"/>
    <property type="match status" value="1"/>
</dbReference>
<protein>
    <submittedName>
        <fullName evidence="4">Short-chain dehydrogenase/reductase family protein</fullName>
    </submittedName>
</protein>
<dbReference type="Gene3D" id="3.40.50.720">
    <property type="entry name" value="NAD(P)-binding Rossmann-like Domain"/>
    <property type="match status" value="1"/>
</dbReference>
<name>A0ABR1WKB6_9PEZI</name>
<evidence type="ECO:0000256" key="3">
    <source>
        <dbReference type="ARBA" id="ARBA00023002"/>
    </source>
</evidence>
<keyword evidence="2" id="KW-0521">NADP</keyword>